<keyword evidence="3" id="KW-1185">Reference proteome</keyword>
<evidence type="ECO:0000256" key="1">
    <source>
        <dbReference type="SAM" id="Phobius"/>
    </source>
</evidence>
<dbReference type="Proteomes" id="UP000694240">
    <property type="component" value="Chromosome 1"/>
</dbReference>
<comment type="caution">
    <text evidence="2">The sequence shown here is derived from an EMBL/GenBank/DDBJ whole genome shotgun (WGS) entry which is preliminary data.</text>
</comment>
<keyword evidence="1" id="KW-0472">Membrane</keyword>
<keyword evidence="1" id="KW-1133">Transmembrane helix</keyword>
<dbReference type="EMBL" id="JAEFBK010000001">
    <property type="protein sequence ID" value="KAG7651302.1"/>
    <property type="molecule type" value="Genomic_DNA"/>
</dbReference>
<protein>
    <submittedName>
        <fullName evidence="2">Uncharacterized protein</fullName>
    </submittedName>
</protein>
<keyword evidence="1" id="KW-0812">Transmembrane</keyword>
<evidence type="ECO:0000313" key="3">
    <source>
        <dbReference type="Proteomes" id="UP000694240"/>
    </source>
</evidence>
<name>A0A8T2GW47_9BRAS</name>
<gene>
    <name evidence="2" type="ORF">ISN45_At01g061830</name>
</gene>
<evidence type="ECO:0000313" key="2">
    <source>
        <dbReference type="EMBL" id="KAG7651302.1"/>
    </source>
</evidence>
<organism evidence="2 3">
    <name type="scientific">Arabidopsis thaliana x Arabidopsis arenosa</name>
    <dbReference type="NCBI Taxonomy" id="1240361"/>
    <lineage>
        <taxon>Eukaryota</taxon>
        <taxon>Viridiplantae</taxon>
        <taxon>Streptophyta</taxon>
        <taxon>Embryophyta</taxon>
        <taxon>Tracheophyta</taxon>
        <taxon>Spermatophyta</taxon>
        <taxon>Magnoliopsida</taxon>
        <taxon>eudicotyledons</taxon>
        <taxon>Gunneridae</taxon>
        <taxon>Pentapetalae</taxon>
        <taxon>rosids</taxon>
        <taxon>malvids</taxon>
        <taxon>Brassicales</taxon>
        <taxon>Brassicaceae</taxon>
        <taxon>Camelineae</taxon>
        <taxon>Arabidopsis</taxon>
    </lineage>
</organism>
<feature type="transmembrane region" description="Helical" evidence="1">
    <location>
        <begin position="84"/>
        <end position="101"/>
    </location>
</feature>
<accession>A0A8T2GW47</accession>
<reference evidence="2 3" key="1">
    <citation type="submission" date="2020-12" db="EMBL/GenBank/DDBJ databases">
        <title>Concerted genomic and epigenomic changes stabilize Arabidopsis allopolyploids.</title>
        <authorList>
            <person name="Chen Z."/>
        </authorList>
    </citation>
    <scope>NUCLEOTIDE SEQUENCE [LARGE SCALE GENOMIC DNA]</scope>
    <source>
        <strain evidence="2">Allo738</strain>
        <tissue evidence="2">Leaf</tissue>
    </source>
</reference>
<dbReference type="AlphaFoldDB" id="A0A8T2GW47"/>
<proteinExistence type="predicted"/>
<sequence>MRHAIFACTSTHNSPLTTILTVISEIYGVVVLAEQYESEGEIRVYTVVETTSLMVVDPAIVENNLNDDCSFDDKYWSIFLANNLLFYTCQTFIFFGHAILFNI</sequence>